<evidence type="ECO:0000313" key="3">
    <source>
        <dbReference type="Proteomes" id="UP000343335"/>
    </source>
</evidence>
<evidence type="ECO:0000313" key="2">
    <source>
        <dbReference type="EMBL" id="VVD97162.1"/>
    </source>
</evidence>
<proteinExistence type="predicted"/>
<reference evidence="2 3" key="1">
    <citation type="submission" date="2019-08" db="EMBL/GenBank/DDBJ databases">
        <authorList>
            <person name="Peeters C."/>
        </authorList>
    </citation>
    <scope>NUCLEOTIDE SEQUENCE [LARGE SCALE GENOMIC DNA]</scope>
    <source>
        <strain evidence="2 3">LMG 31010</strain>
    </source>
</reference>
<dbReference type="AlphaFoldDB" id="A0A5E4UC90"/>
<evidence type="ECO:0000256" key="1">
    <source>
        <dbReference type="SAM" id="MobiDB-lite"/>
    </source>
</evidence>
<name>A0A5E4UC90_9BURK</name>
<protein>
    <submittedName>
        <fullName evidence="2">Uncharacterized protein</fullName>
    </submittedName>
</protein>
<feature type="region of interest" description="Disordered" evidence="1">
    <location>
        <begin position="156"/>
        <end position="179"/>
    </location>
</feature>
<gene>
    <name evidence="2" type="ORF">PCO31010_01954</name>
</gene>
<accession>A0A5E4UC90</accession>
<dbReference type="EMBL" id="CABPSA010000002">
    <property type="protein sequence ID" value="VVD97162.1"/>
    <property type="molecule type" value="Genomic_DNA"/>
</dbReference>
<feature type="compositionally biased region" description="Basic residues" evidence="1">
    <location>
        <begin position="163"/>
        <end position="174"/>
    </location>
</feature>
<dbReference type="Proteomes" id="UP000343335">
    <property type="component" value="Unassembled WGS sequence"/>
</dbReference>
<sequence>MPDTLAFTMRQSLVATDSAGRAKSLSTAAGNGPAGASADAGSSETTIVVAGSAATAGSELTPHSDSATGTHKVCRRMERNIIERLVDLAMPGVETRASEGSAYGTAPHVHRADGLTTRVTNVTQAAVASIAATATDTSTATGRSGVVMPVTRRFVNQSDGERRRRHPTGAHGRQRASDNAAATRVAMRSRQMARAFGGRSRTATMALAADVRRNGMAADGCASGRRSTTLCGRAVQTTHAAQAEQLAC</sequence>
<organism evidence="2 3">
    <name type="scientific">Pandoraea commovens</name>
    <dbReference type="NCBI Taxonomy" id="2508289"/>
    <lineage>
        <taxon>Bacteria</taxon>
        <taxon>Pseudomonadati</taxon>
        <taxon>Pseudomonadota</taxon>
        <taxon>Betaproteobacteria</taxon>
        <taxon>Burkholderiales</taxon>
        <taxon>Burkholderiaceae</taxon>
        <taxon>Pandoraea</taxon>
    </lineage>
</organism>